<feature type="domain" description="NADH-Ubiquinone oxidoreductase (complex I) chain 5 N-terminal" evidence="8">
    <location>
        <begin position="122"/>
        <end position="156"/>
    </location>
</feature>
<dbReference type="RefSeq" id="WP_229591873.1">
    <property type="nucleotide sequence ID" value="NZ_AP024485.1"/>
</dbReference>
<feature type="transmembrane region" description="Helical" evidence="6">
    <location>
        <begin position="94"/>
        <end position="112"/>
    </location>
</feature>
<accession>A0ABN6EY28</accession>
<evidence type="ECO:0000259" key="7">
    <source>
        <dbReference type="Pfam" id="PF00361"/>
    </source>
</evidence>
<feature type="transmembrane region" description="Helical" evidence="6">
    <location>
        <begin position="277"/>
        <end position="295"/>
    </location>
</feature>
<evidence type="ECO:0000313" key="10">
    <source>
        <dbReference type="Proteomes" id="UP001053296"/>
    </source>
</evidence>
<dbReference type="EMBL" id="AP024485">
    <property type="protein sequence ID" value="BCS89921.1"/>
    <property type="molecule type" value="Genomic_DNA"/>
</dbReference>
<dbReference type="Pfam" id="PF00662">
    <property type="entry name" value="Proton_antipo_N"/>
    <property type="match status" value="1"/>
</dbReference>
<feature type="transmembrane region" description="Helical" evidence="6">
    <location>
        <begin position="33"/>
        <end position="53"/>
    </location>
</feature>
<evidence type="ECO:0000259" key="8">
    <source>
        <dbReference type="Pfam" id="PF00662"/>
    </source>
</evidence>
<dbReference type="InterPro" id="IPR001516">
    <property type="entry name" value="Proton_antipo_N"/>
</dbReference>
<feature type="transmembrane region" description="Helical" evidence="6">
    <location>
        <begin position="563"/>
        <end position="584"/>
    </location>
</feature>
<feature type="transmembrane region" description="Helical" evidence="6">
    <location>
        <begin position="189"/>
        <end position="206"/>
    </location>
</feature>
<dbReference type="PANTHER" id="PTHR43373">
    <property type="entry name" value="NA(+)/H(+) ANTIPORTER SUBUNIT"/>
    <property type="match status" value="1"/>
</dbReference>
<feature type="transmembrane region" description="Helical" evidence="6">
    <location>
        <begin position="6"/>
        <end position="26"/>
    </location>
</feature>
<feature type="transmembrane region" description="Helical" evidence="6">
    <location>
        <begin position="218"/>
        <end position="238"/>
    </location>
</feature>
<dbReference type="Pfam" id="PF00361">
    <property type="entry name" value="Proton_antipo_M"/>
    <property type="match status" value="1"/>
</dbReference>
<dbReference type="Proteomes" id="UP001053296">
    <property type="component" value="Chromosome"/>
</dbReference>
<feature type="transmembrane region" description="Helical" evidence="6">
    <location>
        <begin position="167"/>
        <end position="183"/>
    </location>
</feature>
<evidence type="ECO:0000256" key="6">
    <source>
        <dbReference type="SAM" id="Phobius"/>
    </source>
</evidence>
<keyword evidence="2 5" id="KW-0812">Transmembrane</keyword>
<evidence type="ECO:0000256" key="1">
    <source>
        <dbReference type="ARBA" id="ARBA00004127"/>
    </source>
</evidence>
<dbReference type="InterPro" id="IPR050616">
    <property type="entry name" value="CPA3_Na-H_Antiporter_A"/>
</dbReference>
<evidence type="ECO:0000313" key="9">
    <source>
        <dbReference type="EMBL" id="BCS89921.1"/>
    </source>
</evidence>
<name>A0ABN6EY28_9BACT</name>
<feature type="transmembrane region" description="Helical" evidence="6">
    <location>
        <begin position="65"/>
        <end position="87"/>
    </location>
</feature>
<organism evidence="9 10">
    <name type="scientific">Pseudodesulfovibrio sediminis</name>
    <dbReference type="NCBI Taxonomy" id="2810563"/>
    <lineage>
        <taxon>Bacteria</taxon>
        <taxon>Pseudomonadati</taxon>
        <taxon>Thermodesulfobacteriota</taxon>
        <taxon>Desulfovibrionia</taxon>
        <taxon>Desulfovibrionales</taxon>
        <taxon>Desulfovibrionaceae</taxon>
    </lineage>
</organism>
<keyword evidence="3 6" id="KW-1133">Transmembrane helix</keyword>
<gene>
    <name evidence="9" type="ORF">PSDVSF_31630</name>
</gene>
<reference evidence="9" key="1">
    <citation type="journal article" date="2022" name="Arch. Microbiol.">
        <title>Pseudodesulfovibrio sediminis sp. nov., a mesophilic and neutrophilic sulfate-reducing bacterium isolated from sediment of a brackish lake.</title>
        <authorList>
            <person name="Takahashi A."/>
            <person name="Kojima H."/>
            <person name="Watanabe M."/>
            <person name="Fukui M."/>
        </authorList>
    </citation>
    <scope>NUCLEOTIDE SEQUENCE</scope>
    <source>
        <strain evidence="9">SF6</strain>
    </source>
</reference>
<comment type="subcellular location">
    <subcellularLocation>
        <location evidence="1">Endomembrane system</location>
        <topology evidence="1">Multi-pass membrane protein</topology>
    </subcellularLocation>
    <subcellularLocation>
        <location evidence="5">Membrane</location>
        <topology evidence="5">Multi-pass membrane protein</topology>
    </subcellularLocation>
</comment>
<feature type="transmembrane region" description="Helical" evidence="6">
    <location>
        <begin position="529"/>
        <end position="551"/>
    </location>
</feature>
<feature type="transmembrane region" description="Helical" evidence="6">
    <location>
        <begin position="451"/>
        <end position="476"/>
    </location>
</feature>
<feature type="transmembrane region" description="Helical" evidence="6">
    <location>
        <begin position="127"/>
        <end position="147"/>
    </location>
</feature>
<feature type="transmembrane region" description="Helical" evidence="6">
    <location>
        <begin position="497"/>
        <end position="517"/>
    </location>
</feature>
<evidence type="ECO:0000256" key="5">
    <source>
        <dbReference type="RuleBase" id="RU000320"/>
    </source>
</evidence>
<evidence type="ECO:0000256" key="4">
    <source>
        <dbReference type="ARBA" id="ARBA00023136"/>
    </source>
</evidence>
<feature type="transmembrane region" description="Helical" evidence="6">
    <location>
        <begin position="373"/>
        <end position="396"/>
    </location>
</feature>
<keyword evidence="10" id="KW-1185">Reference proteome</keyword>
<evidence type="ECO:0000256" key="2">
    <source>
        <dbReference type="ARBA" id="ARBA00022692"/>
    </source>
</evidence>
<feature type="transmembrane region" description="Helical" evidence="6">
    <location>
        <begin position="348"/>
        <end position="367"/>
    </location>
</feature>
<feature type="domain" description="NADH:quinone oxidoreductase/Mrp antiporter transmembrane" evidence="7">
    <location>
        <begin position="184"/>
        <end position="459"/>
    </location>
</feature>
<evidence type="ECO:0000256" key="3">
    <source>
        <dbReference type="ARBA" id="ARBA00022989"/>
    </source>
</evidence>
<proteinExistence type="predicted"/>
<dbReference type="PANTHER" id="PTHR43373:SF1">
    <property type="entry name" value="NA(+)_H(+) ANTIPORTER SUBUNIT A"/>
    <property type="match status" value="1"/>
</dbReference>
<feature type="transmembrane region" description="Helical" evidence="6">
    <location>
        <begin position="315"/>
        <end position="341"/>
    </location>
</feature>
<feature type="transmembrane region" description="Helical" evidence="6">
    <location>
        <begin position="604"/>
        <end position="630"/>
    </location>
</feature>
<protein>
    <submittedName>
        <fullName evidence="9">Oxidoreductase</fullName>
    </submittedName>
</protein>
<sequence>MQFSPSIILLILLVLWPLLAAAGCLFGSRLRTALIWGTALVLPVSALLLVLHAGPEGALPLPPEATHGVLLGAAVADFLLLAFFLLVALRRKSILTALFVVPQVALLALLESQPHSAPPTLFHADQLSLTLVCVVSVVGSLICLWAVPYMREHERHLNLKRSRQPGFFLVLLGFLGAMNGLALAADLRLFYLGFELTTLCSFLLIGHDRTPVAKNNALRALWMNSVGGLALIGAMVWLSMDGSGLHIPTLVATTGLSLIPLALLVLAGLAKAAQPPFTGWLLGAMVAPTPTSALLHSSTMVKAGVYLVLRFSPAFASTVIGPTTALIGGFGFLAGAVLAMGRSDGKEVLAYSTISNLGLMIACAGLGTPWALAAGTLLLLFHALAKGLLFLCVGSADQGRDGRQAEDLRGLVSGMPQTAPLLALGVGAMLLPPFGMLLGKWMAVEAASSNTLLLVLLGLGSGLTMAYWTRWVGLVLSAGESTGADKEIGSARMIPQYVLAGLTLAGTALGPWLYVLLSGPNTDQMVTGFQVGGFVYSPLLVALLFGLALGFRAHARRNTARRAGPYLAGLASTSIASFTNTLGQTMQAKTGLYAFERLFGEKRLLPWINGLALAGLTILLLLAQFGAFWLGGNA</sequence>
<dbReference type="InterPro" id="IPR001750">
    <property type="entry name" value="ND/Mrp_TM"/>
</dbReference>
<feature type="transmembrane region" description="Helical" evidence="6">
    <location>
        <begin position="250"/>
        <end position="270"/>
    </location>
</feature>
<feature type="transmembrane region" description="Helical" evidence="6">
    <location>
        <begin position="408"/>
        <end position="431"/>
    </location>
</feature>
<keyword evidence="4 6" id="KW-0472">Membrane</keyword>
<dbReference type="PRINTS" id="PR01434">
    <property type="entry name" value="NADHDHGNASE5"/>
</dbReference>